<dbReference type="InterPro" id="IPR001300">
    <property type="entry name" value="Peptidase_C2_calpain_cat"/>
</dbReference>
<evidence type="ECO:0000259" key="11">
    <source>
        <dbReference type="PROSITE" id="PS50203"/>
    </source>
</evidence>
<dbReference type="InterPro" id="IPR000169">
    <property type="entry name" value="Pept_cys_AS"/>
</dbReference>
<dbReference type="EMBL" id="CAHIKZ030001675">
    <property type="protein sequence ID" value="CAE1272194.1"/>
    <property type="molecule type" value="Genomic_DNA"/>
</dbReference>
<evidence type="ECO:0000256" key="4">
    <source>
        <dbReference type="ARBA" id="ARBA00022737"/>
    </source>
</evidence>
<evidence type="ECO:0000256" key="2">
    <source>
        <dbReference type="ARBA" id="ARBA00022670"/>
    </source>
</evidence>
<dbReference type="FunFam" id="3.90.70.10:FF:000001">
    <property type="entry name" value="Calpain-1 catalytic subunit"/>
    <property type="match status" value="1"/>
</dbReference>
<dbReference type="Gene3D" id="2.60.120.380">
    <property type="match status" value="1"/>
</dbReference>
<dbReference type="CDD" id="cd16196">
    <property type="entry name" value="EFh_PEF_CalpA_B"/>
    <property type="match status" value="1"/>
</dbReference>
<keyword evidence="14" id="KW-1185">Reference proteome</keyword>
<dbReference type="CDD" id="cd00214">
    <property type="entry name" value="Calpain_III"/>
    <property type="match status" value="1"/>
</dbReference>
<keyword evidence="3" id="KW-0479">Metal-binding</keyword>
<evidence type="ECO:0000256" key="10">
    <source>
        <dbReference type="SAM" id="MobiDB-lite"/>
    </source>
</evidence>
<dbReference type="PRINTS" id="PR00704">
    <property type="entry name" value="CALPAIN"/>
</dbReference>
<dbReference type="InterPro" id="IPR036213">
    <property type="entry name" value="Calpain_III_sf"/>
</dbReference>
<dbReference type="InterPro" id="IPR022683">
    <property type="entry name" value="Calpain_III"/>
</dbReference>
<reference evidence="13" key="1">
    <citation type="submission" date="2021-01" db="EMBL/GenBank/DDBJ databases">
        <authorList>
            <person name="Li R."/>
            <person name="Bekaert M."/>
        </authorList>
    </citation>
    <scope>NUCLEOTIDE SEQUENCE</scope>
    <source>
        <strain evidence="13">Farmed</strain>
    </source>
</reference>
<evidence type="ECO:0000256" key="5">
    <source>
        <dbReference type="ARBA" id="ARBA00022801"/>
    </source>
</evidence>
<comment type="caution">
    <text evidence="13">The sequence shown here is derived from an EMBL/GenBank/DDBJ whole genome shotgun (WGS) entry which is preliminary data.</text>
</comment>
<dbReference type="Gene3D" id="1.10.238.10">
    <property type="entry name" value="EF-hand"/>
    <property type="match status" value="1"/>
</dbReference>
<evidence type="ECO:0000256" key="7">
    <source>
        <dbReference type="ARBA" id="ARBA00022837"/>
    </source>
</evidence>
<dbReference type="SUPFAM" id="SSF47473">
    <property type="entry name" value="EF-hand"/>
    <property type="match status" value="1"/>
</dbReference>
<dbReference type="GO" id="GO:0004198">
    <property type="term" value="F:calcium-dependent cysteine-type endopeptidase activity"/>
    <property type="evidence" value="ECO:0007669"/>
    <property type="project" value="InterPro"/>
</dbReference>
<evidence type="ECO:0000256" key="9">
    <source>
        <dbReference type="PROSITE-ProRule" id="PRU00239"/>
    </source>
</evidence>
<feature type="domain" description="Calpain catalytic" evidence="11">
    <location>
        <begin position="45"/>
        <end position="345"/>
    </location>
</feature>
<dbReference type="InterPro" id="IPR033883">
    <property type="entry name" value="C2_III"/>
</dbReference>
<evidence type="ECO:0000256" key="6">
    <source>
        <dbReference type="ARBA" id="ARBA00022807"/>
    </source>
</evidence>
<feature type="active site" evidence="8 9">
    <location>
        <position position="102"/>
    </location>
</feature>
<dbReference type="Proteomes" id="UP000597762">
    <property type="component" value="Unassembled WGS sequence"/>
</dbReference>
<dbReference type="EC" id="3.4.22.-" evidence="13"/>
<dbReference type="SMART" id="SM00720">
    <property type="entry name" value="calpain_III"/>
    <property type="match status" value="1"/>
</dbReference>
<evidence type="ECO:0000259" key="12">
    <source>
        <dbReference type="PROSITE" id="PS50222"/>
    </source>
</evidence>
<dbReference type="GO" id="GO:0005737">
    <property type="term" value="C:cytoplasm"/>
    <property type="evidence" value="ECO:0007669"/>
    <property type="project" value="TreeGrafter"/>
</dbReference>
<dbReference type="PROSITE" id="PS50222">
    <property type="entry name" value="EF_HAND_2"/>
    <property type="match status" value="1"/>
</dbReference>
<feature type="active site" evidence="8 9">
    <location>
        <position position="258"/>
    </location>
</feature>
<dbReference type="PANTHER" id="PTHR10183:SF433">
    <property type="entry name" value="CALPAIN-A-RELATED"/>
    <property type="match status" value="1"/>
</dbReference>
<dbReference type="Pfam" id="PF01067">
    <property type="entry name" value="Calpain_III"/>
    <property type="match status" value="1"/>
</dbReference>
<dbReference type="Gene3D" id="3.90.70.10">
    <property type="entry name" value="Cysteine proteinases"/>
    <property type="match status" value="1"/>
</dbReference>
<dbReference type="SMART" id="SM00230">
    <property type="entry name" value="CysPc"/>
    <property type="match status" value="1"/>
</dbReference>
<accession>A0A812CP81</accession>
<dbReference type="OrthoDB" id="424753at2759"/>
<dbReference type="InterPro" id="IPR022684">
    <property type="entry name" value="Calpain_cysteine_protease"/>
</dbReference>
<keyword evidence="5 9" id="KW-0378">Hydrolase</keyword>
<evidence type="ECO:0000313" key="13">
    <source>
        <dbReference type="EMBL" id="CAE1272194.1"/>
    </source>
</evidence>
<organism evidence="13 14">
    <name type="scientific">Acanthosepion pharaonis</name>
    <name type="common">Pharaoh cuttlefish</name>
    <name type="synonym">Sepia pharaonis</name>
    <dbReference type="NCBI Taxonomy" id="158019"/>
    <lineage>
        <taxon>Eukaryota</taxon>
        <taxon>Metazoa</taxon>
        <taxon>Spiralia</taxon>
        <taxon>Lophotrochozoa</taxon>
        <taxon>Mollusca</taxon>
        <taxon>Cephalopoda</taxon>
        <taxon>Coleoidea</taxon>
        <taxon>Decapodiformes</taxon>
        <taxon>Sepiida</taxon>
        <taxon>Sepiina</taxon>
        <taxon>Sepiidae</taxon>
        <taxon>Acanthosepion</taxon>
    </lineage>
</organism>
<gene>
    <name evidence="13" type="ORF">SPHA_37569</name>
</gene>
<dbReference type="CDD" id="cd00044">
    <property type="entry name" value="CysPc"/>
    <property type="match status" value="1"/>
</dbReference>
<dbReference type="SUPFAM" id="SSF49758">
    <property type="entry name" value="Calpain large subunit, middle domain (domain III)"/>
    <property type="match status" value="1"/>
</dbReference>
<dbReference type="AlphaFoldDB" id="A0A812CP81"/>
<dbReference type="SUPFAM" id="SSF54001">
    <property type="entry name" value="Cysteine proteinases"/>
    <property type="match status" value="1"/>
</dbReference>
<dbReference type="InterPro" id="IPR002048">
    <property type="entry name" value="EF_hand_dom"/>
</dbReference>
<dbReference type="InterPro" id="IPR018247">
    <property type="entry name" value="EF_Hand_1_Ca_BS"/>
</dbReference>
<sequence length="718" mass="81897">MPGGGGRHAHVIGRTSRKARENPFVGIENQNYDEICKKCRDEDILFEDPEFPADNSSLFFDENAPTRGNIEWKRPKEICDDPKFLIEGASRFDVKQGELGDCWLLAAVASLTIDQKLLFRVVPQDQNFEESYTGCFRFRFWHQGEWIEVVVDDRIPTYYDQLIYMHSTEKNEFWSALLEKAYAKLCGSYESLKGGSSSEAMEDFTGGVTESIDLTSPPEKLFNIMLKAFQRSSLMGCSLDADPNELEAKLPNGLICGHAYSITACKYVDIQTPRVKGKIPMVRIRNPWGESEWNGPWSDQSEEWRFIPDEEKLEIGLVNEEDGEFWMSFQDFCKNFKKLEICNLAPDSLDEEELNARSKKRWESTCENGSWIPGVSAGGCRNYLDTFWTNPQFRVTLTDADDDDDDNMCTLIVAVLQKDRRKKRKEGIELLTIGYMIYRLKEGDETGVKDVNFFKYNPSAGKSPSFINMREICGRHKLEPGSYLIVPSTFEPRHKGDFLMRVFSEKANQTGVMDEQTGLDDNQHYGGKPAEGDSVARVDSGPTDEEWEQGEQLRNNFKEIAGDDMEIDAFELKDILNTVFTKEFDFEGFGIEPCRSMVALHDGDMSGKLGFEEFKSLWRDLRIWKANFKNFDSDNSGCLNSYELRSALRNAGFKLSNSSLHTLVARYSNKEGQIAFADFIMCAIRLKSILASFRNSDPDQTGIAAFHLEDFIQIAMYS</sequence>
<dbReference type="InterPro" id="IPR038765">
    <property type="entry name" value="Papain-like_cys_pep_sf"/>
</dbReference>
<dbReference type="PROSITE" id="PS00018">
    <property type="entry name" value="EF_HAND_1"/>
    <property type="match status" value="2"/>
</dbReference>
<dbReference type="InterPro" id="IPR011992">
    <property type="entry name" value="EF-hand-dom_pair"/>
</dbReference>
<protein>
    <submittedName>
        <fullName evidence="13">CAPNN</fullName>
        <ecNumber evidence="13">3.4.22.-</ecNumber>
    </submittedName>
</protein>
<evidence type="ECO:0000256" key="3">
    <source>
        <dbReference type="ARBA" id="ARBA00022723"/>
    </source>
</evidence>
<dbReference type="InterPro" id="IPR022682">
    <property type="entry name" value="Calpain_domain_III"/>
</dbReference>
<dbReference type="GO" id="GO:0006508">
    <property type="term" value="P:proteolysis"/>
    <property type="evidence" value="ECO:0007669"/>
    <property type="project" value="UniProtKB-KW"/>
</dbReference>
<keyword evidence="6 9" id="KW-0788">Thiol protease</keyword>
<feature type="active site" evidence="8 9">
    <location>
        <position position="286"/>
    </location>
</feature>
<dbReference type="Pfam" id="PF00648">
    <property type="entry name" value="Peptidase_C2"/>
    <property type="match status" value="1"/>
</dbReference>
<evidence type="ECO:0000256" key="1">
    <source>
        <dbReference type="ARBA" id="ARBA00007623"/>
    </source>
</evidence>
<dbReference type="PROSITE" id="PS50203">
    <property type="entry name" value="CALPAIN_CAT"/>
    <property type="match status" value="1"/>
</dbReference>
<name>A0A812CP81_ACAPH</name>
<dbReference type="PANTHER" id="PTHR10183">
    <property type="entry name" value="CALPAIN"/>
    <property type="match status" value="1"/>
</dbReference>
<feature type="domain" description="EF-hand" evidence="12">
    <location>
        <begin position="619"/>
        <end position="654"/>
    </location>
</feature>
<keyword evidence="4" id="KW-0677">Repeat</keyword>
<feature type="region of interest" description="Disordered" evidence="10">
    <location>
        <begin position="522"/>
        <end position="547"/>
    </location>
</feature>
<keyword evidence="7" id="KW-0106">Calcium</keyword>
<evidence type="ECO:0000313" key="14">
    <source>
        <dbReference type="Proteomes" id="UP000597762"/>
    </source>
</evidence>
<dbReference type="PROSITE" id="PS00139">
    <property type="entry name" value="THIOL_PROTEASE_CYS"/>
    <property type="match status" value="1"/>
</dbReference>
<comment type="similarity">
    <text evidence="1">Belongs to the peptidase C2 family.</text>
</comment>
<keyword evidence="2 9" id="KW-0645">Protease</keyword>
<dbReference type="FunFam" id="2.60.120.380:FF:000001">
    <property type="entry name" value="Calpain-1 catalytic subunit"/>
    <property type="match status" value="1"/>
</dbReference>
<dbReference type="GO" id="GO:0005509">
    <property type="term" value="F:calcium ion binding"/>
    <property type="evidence" value="ECO:0007669"/>
    <property type="project" value="InterPro"/>
</dbReference>
<evidence type="ECO:0000256" key="8">
    <source>
        <dbReference type="PIRSR" id="PIRSR622684-1"/>
    </source>
</evidence>
<proteinExistence type="inferred from homology"/>